<evidence type="ECO:0000256" key="3">
    <source>
        <dbReference type="ARBA" id="ARBA00022723"/>
    </source>
</evidence>
<evidence type="ECO:0000256" key="1">
    <source>
        <dbReference type="ARBA" id="ARBA00006211"/>
    </source>
</evidence>
<dbReference type="InterPro" id="IPR003495">
    <property type="entry name" value="CobW/HypB/UreG_nucleotide-bd"/>
</dbReference>
<organism evidence="9 10">
    <name type="scientific">Desulfobotulus alkaliphilus</name>
    <dbReference type="NCBI Taxonomy" id="622671"/>
    <lineage>
        <taxon>Bacteria</taxon>
        <taxon>Pseudomonadati</taxon>
        <taxon>Thermodesulfobacteriota</taxon>
        <taxon>Desulfobacteria</taxon>
        <taxon>Desulfobacterales</taxon>
        <taxon>Desulfobacteraceae</taxon>
        <taxon>Desulfobotulus</taxon>
    </lineage>
</organism>
<keyword evidence="7" id="KW-0342">GTP-binding</keyword>
<keyword evidence="2" id="KW-0533">Nickel</keyword>
<keyword evidence="5" id="KW-0378">Hydrolase</keyword>
<dbReference type="NCBIfam" id="TIGR00073">
    <property type="entry name" value="hypB"/>
    <property type="match status" value="1"/>
</dbReference>
<dbReference type="InterPro" id="IPR027417">
    <property type="entry name" value="P-loop_NTPase"/>
</dbReference>
<dbReference type="Proteomes" id="UP000318307">
    <property type="component" value="Unassembled WGS sequence"/>
</dbReference>
<dbReference type="GO" id="GO:0051604">
    <property type="term" value="P:protein maturation"/>
    <property type="evidence" value="ECO:0007669"/>
    <property type="project" value="InterPro"/>
</dbReference>
<name>A0A562RYY1_9BACT</name>
<gene>
    <name evidence="9" type="ORF">LZ24_00915</name>
</gene>
<evidence type="ECO:0000313" key="10">
    <source>
        <dbReference type="Proteomes" id="UP000318307"/>
    </source>
</evidence>
<dbReference type="Gene3D" id="3.40.50.300">
    <property type="entry name" value="P-loop containing nucleotide triphosphate hydrolases"/>
    <property type="match status" value="1"/>
</dbReference>
<evidence type="ECO:0000256" key="5">
    <source>
        <dbReference type="ARBA" id="ARBA00022801"/>
    </source>
</evidence>
<dbReference type="Pfam" id="PF02492">
    <property type="entry name" value="cobW"/>
    <property type="match status" value="1"/>
</dbReference>
<reference evidence="9 10" key="1">
    <citation type="submission" date="2019-07" db="EMBL/GenBank/DDBJ databases">
        <title>Genome sequencing of 100 strains of the haloalkaliphilic chemolithoautotrophic sulfur-oxidizing bacterium Thioalkalivibrio.</title>
        <authorList>
            <person name="Muyzer G."/>
        </authorList>
    </citation>
    <scope>NUCLEOTIDE SEQUENCE [LARGE SCALE GENOMIC DNA]</scope>
    <source>
        <strain evidence="9 10">ASO4-4</strain>
    </source>
</reference>
<dbReference type="PIRSF" id="PIRSF005624">
    <property type="entry name" value="Ni-bind_GTPase"/>
    <property type="match status" value="1"/>
</dbReference>
<dbReference type="OrthoDB" id="9802035at2"/>
<dbReference type="InterPro" id="IPR004392">
    <property type="entry name" value="Hyd_mat_HypB"/>
</dbReference>
<dbReference type="GO" id="GO:0003924">
    <property type="term" value="F:GTPase activity"/>
    <property type="evidence" value="ECO:0007669"/>
    <property type="project" value="InterPro"/>
</dbReference>
<evidence type="ECO:0000256" key="6">
    <source>
        <dbReference type="ARBA" id="ARBA00022833"/>
    </source>
</evidence>
<keyword evidence="3" id="KW-0479">Metal-binding</keyword>
<comment type="caution">
    <text evidence="9">The sequence shown here is derived from an EMBL/GenBank/DDBJ whole genome shotgun (WGS) entry which is preliminary data.</text>
</comment>
<evidence type="ECO:0000259" key="8">
    <source>
        <dbReference type="Pfam" id="PF02492"/>
    </source>
</evidence>
<dbReference type="PANTHER" id="PTHR30134:SF2">
    <property type="entry name" value="HYDROGENASE MATURATION FACTOR HYPB"/>
    <property type="match status" value="1"/>
</dbReference>
<dbReference type="RefSeq" id="WP_144682791.1">
    <property type="nucleotide sequence ID" value="NZ_VLLC01000005.1"/>
</dbReference>
<keyword evidence="10" id="KW-1185">Reference proteome</keyword>
<evidence type="ECO:0000256" key="7">
    <source>
        <dbReference type="ARBA" id="ARBA00023134"/>
    </source>
</evidence>
<evidence type="ECO:0000256" key="2">
    <source>
        <dbReference type="ARBA" id="ARBA00022596"/>
    </source>
</evidence>
<dbReference type="GO" id="GO:0008270">
    <property type="term" value="F:zinc ion binding"/>
    <property type="evidence" value="ECO:0007669"/>
    <property type="project" value="TreeGrafter"/>
</dbReference>
<dbReference type="AlphaFoldDB" id="A0A562RYY1"/>
<comment type="similarity">
    <text evidence="1">Belongs to the SIMIBI class G3E GTPase family. HypB/HupM subfamily.</text>
</comment>
<feature type="domain" description="CobW/HypB/UreG nucleotide-binding" evidence="8">
    <location>
        <begin position="37"/>
        <end position="196"/>
    </location>
</feature>
<keyword evidence="4" id="KW-0547">Nucleotide-binding</keyword>
<protein>
    <submittedName>
        <fullName evidence="9">Hydrogenase nickel incorporation protein HypB</fullName>
    </submittedName>
</protein>
<evidence type="ECO:0000256" key="4">
    <source>
        <dbReference type="ARBA" id="ARBA00022741"/>
    </source>
</evidence>
<dbReference type="GO" id="GO:0005525">
    <property type="term" value="F:GTP binding"/>
    <property type="evidence" value="ECO:0007669"/>
    <property type="project" value="UniProtKB-KW"/>
</dbReference>
<proteinExistence type="inferred from homology"/>
<dbReference type="EMBL" id="VLLC01000005">
    <property type="protein sequence ID" value="TWI74312.1"/>
    <property type="molecule type" value="Genomic_DNA"/>
</dbReference>
<dbReference type="GO" id="GO:0016151">
    <property type="term" value="F:nickel cation binding"/>
    <property type="evidence" value="ECO:0007669"/>
    <property type="project" value="InterPro"/>
</dbReference>
<dbReference type="SUPFAM" id="SSF52540">
    <property type="entry name" value="P-loop containing nucleoside triphosphate hydrolases"/>
    <property type="match status" value="1"/>
</dbReference>
<keyword evidence="6" id="KW-0862">Zinc</keyword>
<dbReference type="PANTHER" id="PTHR30134">
    <property type="entry name" value="HYDROGENASE PROTEIN ASSEMBLY PROTEIN, NICKEL CHAPERONE"/>
    <property type="match status" value="1"/>
</dbReference>
<evidence type="ECO:0000313" key="9">
    <source>
        <dbReference type="EMBL" id="TWI74312.1"/>
    </source>
</evidence>
<accession>A0A562RYY1</accession>
<sequence>MDQVRIIDVKEDILADNGAMADDLRTRLKKQGLFLINLMASPGAGKTSLLLKTAVLLSETSAMGVLEADIESSVDGEKMAAAGLPVIQLRTGGFCHLDASMVVSGLDEMDLEKLNIIFIENVGNLVCPAEFDTGAHLNMMIASLPEGDDKPLKYPLMFSVCDIILVNKTDMQPLCDFSLERFTDHVRRVNPRAAIIPVSCKTGEGLQNWIAALENKINAFQK</sequence>